<evidence type="ECO:0000313" key="2">
    <source>
        <dbReference type="EMBL" id="BES95350.1"/>
    </source>
</evidence>
<organism evidence="2 3">
    <name type="scientific">Nesidiocoris tenuis</name>
    <dbReference type="NCBI Taxonomy" id="355587"/>
    <lineage>
        <taxon>Eukaryota</taxon>
        <taxon>Metazoa</taxon>
        <taxon>Ecdysozoa</taxon>
        <taxon>Arthropoda</taxon>
        <taxon>Hexapoda</taxon>
        <taxon>Insecta</taxon>
        <taxon>Pterygota</taxon>
        <taxon>Neoptera</taxon>
        <taxon>Paraneoptera</taxon>
        <taxon>Hemiptera</taxon>
        <taxon>Heteroptera</taxon>
        <taxon>Panheteroptera</taxon>
        <taxon>Cimicomorpha</taxon>
        <taxon>Miridae</taxon>
        <taxon>Dicyphina</taxon>
        <taxon>Nesidiocoris</taxon>
    </lineage>
</organism>
<reference evidence="2 3" key="1">
    <citation type="submission" date="2023-09" db="EMBL/GenBank/DDBJ databases">
        <title>Nesidiocoris tenuis whole genome shotgun sequence.</title>
        <authorList>
            <person name="Shibata T."/>
            <person name="Shimoda M."/>
            <person name="Kobayashi T."/>
            <person name="Uehara T."/>
        </authorList>
    </citation>
    <scope>NUCLEOTIDE SEQUENCE [LARGE SCALE GENOMIC DNA]</scope>
    <source>
        <strain evidence="2 3">Japan</strain>
    </source>
</reference>
<accession>A0ABN7AT14</accession>
<feature type="domain" description="F5/8 type C" evidence="1">
    <location>
        <begin position="55"/>
        <end position="117"/>
    </location>
</feature>
<dbReference type="InterPro" id="IPR008979">
    <property type="entry name" value="Galactose-bd-like_sf"/>
</dbReference>
<dbReference type="Proteomes" id="UP001307889">
    <property type="component" value="Chromosome 6"/>
</dbReference>
<dbReference type="InterPro" id="IPR000421">
    <property type="entry name" value="FA58C"/>
</dbReference>
<dbReference type="Pfam" id="PF00754">
    <property type="entry name" value="F5_F8_type_C"/>
    <property type="match status" value="1"/>
</dbReference>
<protein>
    <recommendedName>
        <fullName evidence="1">F5/8 type C domain-containing protein</fullName>
    </recommendedName>
</protein>
<name>A0ABN7AT14_9HEMI</name>
<keyword evidence="3" id="KW-1185">Reference proteome</keyword>
<gene>
    <name evidence="2" type="ORF">NTJ_08159</name>
</gene>
<sequence>MIAFVRLDEHRSEFGLLFWEANSAHYSSPILRSPEVQFHRPTDRQLLVLVVGKGWTASDSDFDQAIIVDLGNTMRVTAIETQGRPHSSEYTMEYAIGYGLNGYDFAMYKEPGGDTKV</sequence>
<dbReference type="Gene3D" id="2.60.120.260">
    <property type="entry name" value="Galactose-binding domain-like"/>
    <property type="match status" value="1"/>
</dbReference>
<proteinExistence type="predicted"/>
<evidence type="ECO:0000313" key="3">
    <source>
        <dbReference type="Proteomes" id="UP001307889"/>
    </source>
</evidence>
<dbReference type="EMBL" id="AP028914">
    <property type="protein sequence ID" value="BES95350.1"/>
    <property type="molecule type" value="Genomic_DNA"/>
</dbReference>
<dbReference type="SUPFAM" id="SSF49785">
    <property type="entry name" value="Galactose-binding domain-like"/>
    <property type="match status" value="1"/>
</dbReference>
<dbReference type="PROSITE" id="PS50022">
    <property type="entry name" value="FA58C_3"/>
    <property type="match status" value="1"/>
</dbReference>
<evidence type="ECO:0000259" key="1">
    <source>
        <dbReference type="PROSITE" id="PS50022"/>
    </source>
</evidence>